<dbReference type="AlphaFoldDB" id="A0A9P0ZTP9"/>
<sequence>MKKVLPASDPIFSNSSGAFAKAQGHPGPSNEVTSVGVGGNMVGASNNLVALVGTKPSASTLGVASTPAATSGATGGQPGYVVASEATVGHQDYAAASIKGMVS</sequence>
<evidence type="ECO:0000313" key="2">
    <source>
        <dbReference type="EMBL" id="CAH9114873.1"/>
    </source>
</evidence>
<keyword evidence="3" id="KW-1185">Reference proteome</keyword>
<accession>A0A9P0ZTP9</accession>
<gene>
    <name evidence="2" type="ORF">CEURO_LOCUS20564</name>
</gene>
<comment type="caution">
    <text evidence="2">The sequence shown here is derived from an EMBL/GenBank/DDBJ whole genome shotgun (WGS) entry which is preliminary data.</text>
</comment>
<evidence type="ECO:0000256" key="1">
    <source>
        <dbReference type="SAM" id="MobiDB-lite"/>
    </source>
</evidence>
<protein>
    <submittedName>
        <fullName evidence="2">Uncharacterized protein</fullName>
    </submittedName>
</protein>
<name>A0A9P0ZTP9_CUSEU</name>
<dbReference type="Proteomes" id="UP001152484">
    <property type="component" value="Unassembled WGS sequence"/>
</dbReference>
<reference evidence="2" key="1">
    <citation type="submission" date="2022-07" db="EMBL/GenBank/DDBJ databases">
        <authorList>
            <person name="Macas J."/>
            <person name="Novak P."/>
            <person name="Neumann P."/>
        </authorList>
    </citation>
    <scope>NUCLEOTIDE SEQUENCE</scope>
</reference>
<feature type="region of interest" description="Disordered" evidence="1">
    <location>
        <begin position="1"/>
        <end position="34"/>
    </location>
</feature>
<organism evidence="2 3">
    <name type="scientific">Cuscuta europaea</name>
    <name type="common">European dodder</name>
    <dbReference type="NCBI Taxonomy" id="41803"/>
    <lineage>
        <taxon>Eukaryota</taxon>
        <taxon>Viridiplantae</taxon>
        <taxon>Streptophyta</taxon>
        <taxon>Embryophyta</taxon>
        <taxon>Tracheophyta</taxon>
        <taxon>Spermatophyta</taxon>
        <taxon>Magnoliopsida</taxon>
        <taxon>eudicotyledons</taxon>
        <taxon>Gunneridae</taxon>
        <taxon>Pentapetalae</taxon>
        <taxon>asterids</taxon>
        <taxon>lamiids</taxon>
        <taxon>Solanales</taxon>
        <taxon>Convolvulaceae</taxon>
        <taxon>Cuscuteae</taxon>
        <taxon>Cuscuta</taxon>
        <taxon>Cuscuta subgen. Cuscuta</taxon>
    </lineage>
</organism>
<proteinExistence type="predicted"/>
<evidence type="ECO:0000313" key="3">
    <source>
        <dbReference type="Proteomes" id="UP001152484"/>
    </source>
</evidence>
<dbReference type="EMBL" id="CAMAPE010000065">
    <property type="protein sequence ID" value="CAH9114873.1"/>
    <property type="molecule type" value="Genomic_DNA"/>
</dbReference>